<dbReference type="AlphaFoldDB" id="A0A1D8PB86"/>
<dbReference type="RefSeq" id="WP_070237984.1">
    <property type="nucleotide sequence ID" value="NZ_CP017478.1"/>
</dbReference>
<dbReference type="KEGG" id="lul:LPB138_14535"/>
<proteinExistence type="predicted"/>
<organism evidence="1 2">
    <name type="scientific">Urechidicola croceus</name>
    <dbReference type="NCBI Taxonomy" id="1850246"/>
    <lineage>
        <taxon>Bacteria</taxon>
        <taxon>Pseudomonadati</taxon>
        <taxon>Bacteroidota</taxon>
        <taxon>Flavobacteriia</taxon>
        <taxon>Flavobacteriales</taxon>
        <taxon>Flavobacteriaceae</taxon>
        <taxon>Urechidicola</taxon>
    </lineage>
</organism>
<keyword evidence="2" id="KW-1185">Reference proteome</keyword>
<reference evidence="1 2" key="1">
    <citation type="submission" date="2016-10" db="EMBL/GenBank/DDBJ databases">
        <title>Lutibacter sp. LPB0138, isolated from marine gastropod.</title>
        <authorList>
            <person name="Kim E."/>
            <person name="Yi H."/>
        </authorList>
    </citation>
    <scope>NUCLEOTIDE SEQUENCE [LARGE SCALE GENOMIC DNA]</scope>
    <source>
        <strain evidence="1 2">LPB0138</strain>
    </source>
</reference>
<evidence type="ECO:0000313" key="2">
    <source>
        <dbReference type="Proteomes" id="UP000176050"/>
    </source>
</evidence>
<protein>
    <submittedName>
        <fullName evidence="1">Uncharacterized protein</fullName>
    </submittedName>
</protein>
<dbReference type="Proteomes" id="UP000176050">
    <property type="component" value="Chromosome"/>
</dbReference>
<name>A0A1D8PB86_9FLAO</name>
<dbReference type="STRING" id="1850246.LPB138_14535"/>
<sequence length="234" mass="27181">MNYSLKSSFFVLLFLFITNSFFAQLRADKLPGGLQVSSFSQNNSRLINIASQNGLVLKDIYLFPSHYNTAIFTNSKDEKFTISSINFNIYSNNFDSRLSNDSIYVFDNSNIKSVEIGDKLFKKYFDDNTEENKIYQVIYEGDSFSLLRMDKFVKSEIKNALNPTEVKVHFSKISNYYSVNGEKQKMVKIKLNKKSILSLFDDKSKVIKDFVKKNKLSFSKEKDLSRILNYYESL</sequence>
<evidence type="ECO:0000313" key="1">
    <source>
        <dbReference type="EMBL" id="AOW21824.1"/>
    </source>
</evidence>
<dbReference type="OrthoDB" id="1438319at2"/>
<accession>A0A1D8PB86</accession>
<dbReference type="EMBL" id="CP017478">
    <property type="protein sequence ID" value="AOW21824.1"/>
    <property type="molecule type" value="Genomic_DNA"/>
</dbReference>
<gene>
    <name evidence="1" type="ORF">LPB138_14535</name>
</gene>